<dbReference type="Gene3D" id="3.40.50.11810">
    <property type="match status" value="1"/>
</dbReference>
<dbReference type="Proteomes" id="UP000199337">
    <property type="component" value="Unassembled WGS sequence"/>
</dbReference>
<dbReference type="EMBL" id="FOOX01000003">
    <property type="protein sequence ID" value="SFG26796.1"/>
    <property type="molecule type" value="Genomic_DNA"/>
</dbReference>
<keyword evidence="4" id="KW-1185">Reference proteome</keyword>
<keyword evidence="1" id="KW-0560">Oxidoreductase</keyword>
<name>A0A1I2QM89_9FIRM</name>
<dbReference type="InterPro" id="IPR051278">
    <property type="entry name" value="HdrB/HdrD_reductase"/>
</dbReference>
<dbReference type="PANTHER" id="PTHR42947:SF1">
    <property type="entry name" value="COB--COM HETERODISULFIDE REDUCTASE SUBUNIT B 1"/>
    <property type="match status" value="1"/>
</dbReference>
<sequence length="294" mass="31930">MMKYSIYPGCSMEATAQANLKSIEAVAKALDLHLEEIPDWNCCGATVASGVVGDFTQQVMTARNLAIAETKGWDVVVGCSSCYLSLAVTNKRFKEDEHFKVKANEALAAGGYKYNGSLRVRQFLEVVINDVGFDNIKAKVKKSLAGLKVAGYVGCQTVRAIPYEFDDPEYPVQMDKLMEALGATATDFPMKARCCGSSNAIAATEIVIDQAYKIFESASKGGADVIVTPCPMCQLNLDAYEQMVNQKYGTNFNLPILFFTQLMAIAFDLPADAQALSYCINSPYQALASYGVAR</sequence>
<feature type="domain" description="Cysteine-rich" evidence="2">
    <location>
        <begin position="5"/>
        <end position="86"/>
    </location>
</feature>
<dbReference type="PANTHER" id="PTHR42947">
    <property type="entry name" value="COB--COM HETERODISULFIDE REDUCTASE SUBUNIT B 1"/>
    <property type="match status" value="1"/>
</dbReference>
<dbReference type="Gene3D" id="1.20.1050.140">
    <property type="match status" value="1"/>
</dbReference>
<evidence type="ECO:0000313" key="3">
    <source>
        <dbReference type="EMBL" id="SFG26796.1"/>
    </source>
</evidence>
<evidence type="ECO:0000259" key="2">
    <source>
        <dbReference type="Pfam" id="PF02754"/>
    </source>
</evidence>
<accession>A0A1I2QM89</accession>
<evidence type="ECO:0000256" key="1">
    <source>
        <dbReference type="ARBA" id="ARBA00023002"/>
    </source>
</evidence>
<gene>
    <name evidence="3" type="ORF">SAMN05660649_01207</name>
</gene>
<reference evidence="4" key="1">
    <citation type="submission" date="2016-10" db="EMBL/GenBank/DDBJ databases">
        <authorList>
            <person name="Varghese N."/>
            <person name="Submissions S."/>
        </authorList>
    </citation>
    <scope>NUCLEOTIDE SEQUENCE [LARGE SCALE GENOMIC DNA]</scope>
    <source>
        <strain evidence="4">DSM 17038</strain>
    </source>
</reference>
<proteinExistence type="predicted"/>
<dbReference type="STRING" id="341036.SAMN05660649_01207"/>
<protein>
    <submittedName>
        <fullName evidence="3">Heterodisulfide reductase subunit B</fullName>
    </submittedName>
</protein>
<organism evidence="3 4">
    <name type="scientific">Desulfotruncus arcticus DSM 17038</name>
    <dbReference type="NCBI Taxonomy" id="1121424"/>
    <lineage>
        <taxon>Bacteria</taxon>
        <taxon>Bacillati</taxon>
        <taxon>Bacillota</taxon>
        <taxon>Clostridia</taxon>
        <taxon>Eubacteriales</taxon>
        <taxon>Desulfallaceae</taxon>
        <taxon>Desulfotruncus</taxon>
    </lineage>
</organism>
<feature type="domain" description="Cysteine-rich" evidence="2">
    <location>
        <begin position="149"/>
        <end position="238"/>
    </location>
</feature>
<evidence type="ECO:0000313" key="4">
    <source>
        <dbReference type="Proteomes" id="UP000199337"/>
    </source>
</evidence>
<dbReference type="Pfam" id="PF02754">
    <property type="entry name" value="CCG"/>
    <property type="match status" value="2"/>
</dbReference>
<dbReference type="GO" id="GO:0016491">
    <property type="term" value="F:oxidoreductase activity"/>
    <property type="evidence" value="ECO:0007669"/>
    <property type="project" value="UniProtKB-KW"/>
</dbReference>
<dbReference type="AlphaFoldDB" id="A0A1I2QM89"/>
<dbReference type="InterPro" id="IPR004017">
    <property type="entry name" value="Cys_rich_dom"/>
</dbReference>